<dbReference type="PROSITE" id="PS00061">
    <property type="entry name" value="ADH_SHORT"/>
    <property type="match status" value="1"/>
</dbReference>
<dbReference type="Gene3D" id="3.40.50.720">
    <property type="entry name" value="NAD(P)-binding Rossmann-like Domain"/>
    <property type="match status" value="1"/>
</dbReference>
<dbReference type="InterPro" id="IPR020904">
    <property type="entry name" value="Sc_DH/Rdtase_CS"/>
</dbReference>
<gene>
    <name evidence="4" type="ORF">FCI23_12660</name>
</gene>
<protein>
    <submittedName>
        <fullName evidence="4">SDR family oxidoreductase</fullName>
    </submittedName>
</protein>
<dbReference type="RefSeq" id="WP_136723616.1">
    <property type="nucleotide sequence ID" value="NZ_SUMC01000009.1"/>
</dbReference>
<dbReference type="SMART" id="SM00822">
    <property type="entry name" value="PKS_KR"/>
    <property type="match status" value="1"/>
</dbReference>
<dbReference type="PRINTS" id="PR00081">
    <property type="entry name" value="GDHRDH"/>
</dbReference>
<sequence>MSTELKGKRVLVTGGTRGIGRAIVLAFAAAGATVHTCGRTDGEAAAALRSELAEFGGEHTVHAADVADPARCRALVKATTAVLGGIDVLVNNAGVVSHRTLDELDGDEWSRVIDTNLRGTFEVTKAALPSMGEGGAIVNISSAVASVGMVARTHYTASKAAIYGFTRSLCKEAGPRGIRANVVAPGIIETDQAIGLTGEVRKRYEALAALGRLGTPEDVADVVLFLSGNAARFVSGQTIVVDGGI</sequence>
<dbReference type="PANTHER" id="PTHR42760:SF133">
    <property type="entry name" value="3-OXOACYL-[ACYL-CARRIER-PROTEIN] REDUCTASE"/>
    <property type="match status" value="1"/>
</dbReference>
<evidence type="ECO:0000259" key="3">
    <source>
        <dbReference type="SMART" id="SM00822"/>
    </source>
</evidence>
<reference evidence="4 5" key="1">
    <citation type="submission" date="2019-04" db="EMBL/GenBank/DDBJ databases">
        <title>Streptomyces oryziradicis sp. nov., a novel actinomycete isolated from rhizosphere soil of rice (Oryza sativa L.).</title>
        <authorList>
            <person name="Li C."/>
        </authorList>
    </citation>
    <scope>NUCLEOTIDE SEQUENCE [LARGE SCALE GENOMIC DNA]</scope>
    <source>
        <strain evidence="4 5">NEAU-C40</strain>
    </source>
</reference>
<dbReference type="PANTHER" id="PTHR42760">
    <property type="entry name" value="SHORT-CHAIN DEHYDROGENASES/REDUCTASES FAMILY MEMBER"/>
    <property type="match status" value="1"/>
</dbReference>
<dbReference type="Pfam" id="PF13561">
    <property type="entry name" value="adh_short_C2"/>
    <property type="match status" value="1"/>
</dbReference>
<name>A0A4U0SPT8_9ACTN</name>
<keyword evidence="5" id="KW-1185">Reference proteome</keyword>
<dbReference type="NCBIfam" id="NF009466">
    <property type="entry name" value="PRK12826.1-2"/>
    <property type="match status" value="1"/>
</dbReference>
<evidence type="ECO:0000256" key="2">
    <source>
        <dbReference type="ARBA" id="ARBA00023002"/>
    </source>
</evidence>
<comment type="caution">
    <text evidence="4">The sequence shown here is derived from an EMBL/GenBank/DDBJ whole genome shotgun (WGS) entry which is preliminary data.</text>
</comment>
<comment type="similarity">
    <text evidence="1">Belongs to the short-chain dehydrogenases/reductases (SDR) family.</text>
</comment>
<evidence type="ECO:0000313" key="5">
    <source>
        <dbReference type="Proteomes" id="UP000305778"/>
    </source>
</evidence>
<dbReference type="InterPro" id="IPR057326">
    <property type="entry name" value="KR_dom"/>
</dbReference>
<dbReference type="FunFam" id="3.40.50.720:FF:000084">
    <property type="entry name" value="Short-chain dehydrogenase reductase"/>
    <property type="match status" value="1"/>
</dbReference>
<dbReference type="SUPFAM" id="SSF51735">
    <property type="entry name" value="NAD(P)-binding Rossmann-fold domains"/>
    <property type="match status" value="1"/>
</dbReference>
<dbReference type="GO" id="GO:0016616">
    <property type="term" value="F:oxidoreductase activity, acting on the CH-OH group of donors, NAD or NADP as acceptor"/>
    <property type="evidence" value="ECO:0007669"/>
    <property type="project" value="TreeGrafter"/>
</dbReference>
<dbReference type="EMBL" id="SUMC01000009">
    <property type="protein sequence ID" value="TKA11203.1"/>
    <property type="molecule type" value="Genomic_DNA"/>
</dbReference>
<accession>A0A4U0SPT8</accession>
<proteinExistence type="inferred from homology"/>
<dbReference type="AlphaFoldDB" id="A0A4U0SPT8"/>
<dbReference type="InterPro" id="IPR002347">
    <property type="entry name" value="SDR_fam"/>
</dbReference>
<organism evidence="4 5">
    <name type="scientific">Actinacidiphila oryziradicis</name>
    <dbReference type="NCBI Taxonomy" id="2571141"/>
    <lineage>
        <taxon>Bacteria</taxon>
        <taxon>Bacillati</taxon>
        <taxon>Actinomycetota</taxon>
        <taxon>Actinomycetes</taxon>
        <taxon>Kitasatosporales</taxon>
        <taxon>Streptomycetaceae</taxon>
        <taxon>Actinacidiphila</taxon>
    </lineage>
</organism>
<feature type="domain" description="Ketoreductase" evidence="3">
    <location>
        <begin position="8"/>
        <end position="190"/>
    </location>
</feature>
<dbReference type="InterPro" id="IPR036291">
    <property type="entry name" value="NAD(P)-bd_dom_sf"/>
</dbReference>
<dbReference type="Proteomes" id="UP000305778">
    <property type="component" value="Unassembled WGS sequence"/>
</dbReference>
<keyword evidence="2" id="KW-0560">Oxidoreductase</keyword>
<evidence type="ECO:0000256" key="1">
    <source>
        <dbReference type="ARBA" id="ARBA00006484"/>
    </source>
</evidence>
<dbReference type="OrthoDB" id="286404at2"/>
<dbReference type="PRINTS" id="PR00080">
    <property type="entry name" value="SDRFAMILY"/>
</dbReference>
<evidence type="ECO:0000313" key="4">
    <source>
        <dbReference type="EMBL" id="TKA11203.1"/>
    </source>
</evidence>